<keyword evidence="7 13" id="KW-0067">ATP-binding</keyword>
<evidence type="ECO:0000256" key="3">
    <source>
        <dbReference type="ARBA" id="ARBA00022763"/>
    </source>
</evidence>
<keyword evidence="6 13" id="KW-0269">Exonuclease</keyword>
<keyword evidence="10 13" id="KW-0413">Isomerase</keyword>
<evidence type="ECO:0000256" key="4">
    <source>
        <dbReference type="ARBA" id="ARBA00022801"/>
    </source>
</evidence>
<evidence type="ECO:0000256" key="12">
    <source>
        <dbReference type="ARBA" id="ARBA00048988"/>
    </source>
</evidence>
<keyword evidence="3 13" id="KW-0227">DNA damage</keyword>
<feature type="binding site" evidence="14">
    <location>
        <begin position="27"/>
        <end position="34"/>
    </location>
    <ligand>
        <name>ATP</name>
        <dbReference type="ChEBI" id="CHEBI:30616"/>
    </ligand>
</feature>
<dbReference type="InterPro" id="IPR011604">
    <property type="entry name" value="PDDEXK-like_dom_sf"/>
</dbReference>
<evidence type="ECO:0000256" key="15">
    <source>
        <dbReference type="SAM" id="Coils"/>
    </source>
</evidence>
<dbReference type="GO" id="GO:0005524">
    <property type="term" value="F:ATP binding"/>
    <property type="evidence" value="ECO:0007669"/>
    <property type="project" value="UniProtKB-UniRule"/>
</dbReference>
<comment type="cofactor">
    <cofactor evidence="13">
        <name>Mg(2+)</name>
        <dbReference type="ChEBI" id="CHEBI:18420"/>
    </cofactor>
</comment>
<dbReference type="InterPro" id="IPR038726">
    <property type="entry name" value="PDDEXK_AddAB-type"/>
</dbReference>
<evidence type="ECO:0000256" key="13">
    <source>
        <dbReference type="HAMAP-Rule" id="MF_01451"/>
    </source>
</evidence>
<dbReference type="PROSITE" id="PS51217">
    <property type="entry name" value="UVRD_HELICASE_CTER"/>
    <property type="match status" value="1"/>
</dbReference>
<dbReference type="Pfam" id="PF12705">
    <property type="entry name" value="PDDEXK_1"/>
    <property type="match status" value="1"/>
</dbReference>
<keyword evidence="1 13" id="KW-0540">Nuclease</keyword>
<organism evidence="18 19">
    <name type="scientific">Ligilactobacillus equi DSM 15833 = JCM 10991</name>
    <dbReference type="NCBI Taxonomy" id="1423740"/>
    <lineage>
        <taxon>Bacteria</taxon>
        <taxon>Bacillati</taxon>
        <taxon>Bacillota</taxon>
        <taxon>Bacilli</taxon>
        <taxon>Lactobacillales</taxon>
        <taxon>Lactobacillaceae</taxon>
        <taxon>Ligilactobacillus</taxon>
    </lineage>
</organism>
<evidence type="ECO:0000256" key="2">
    <source>
        <dbReference type="ARBA" id="ARBA00022741"/>
    </source>
</evidence>
<dbReference type="STRING" id="1423740.FC36_GL002010"/>
<evidence type="ECO:0000256" key="8">
    <source>
        <dbReference type="ARBA" id="ARBA00023125"/>
    </source>
</evidence>
<comment type="catalytic activity">
    <reaction evidence="12 13">
        <text>ATP + H2O = ADP + phosphate + H(+)</text>
        <dbReference type="Rhea" id="RHEA:13065"/>
        <dbReference type="ChEBI" id="CHEBI:15377"/>
        <dbReference type="ChEBI" id="CHEBI:15378"/>
        <dbReference type="ChEBI" id="CHEBI:30616"/>
        <dbReference type="ChEBI" id="CHEBI:43474"/>
        <dbReference type="ChEBI" id="CHEBI:456216"/>
        <dbReference type="EC" id="5.6.2.4"/>
    </reaction>
</comment>
<sequence>MSKFKQRATPQQMQAIVDQGQNILVAASAGSGKTAVLIERLRHRIIGQYLETPGNDESLLNDVSNFLVVTFTNAAATQMKDRLKKGLEEELTDLKKEVDPVKQKIAREFLNQQLSQINVADISTLHAFCLHLLRKYYYALDLDPNFRLLVEDNERSLLRNETWEAVREKYYAGDFNDGQEDSDFNRLVTVFGSDRDDDALTAAVFAVDNYAMATANPDSWLQKISKLYDFHSGQDYSQTKLWQEQLQPALDQELRVILGASQKYEQDLENKLLSLMEDYWQGEAYTYYEEKKPAKFVPDQAKHLEKYQLARQAVAEFNQSLIDLVENHGQLTYTKLQAQVAQLSLAWPRLIKAGRGAGDFPVEAEAVKNQIKTQRDAINDHLASLKERYLAYSNEELQVLMSGSQGVVRKLVEVVQTFQQAYYKLKQRRHLLEFNDLEHLTLELLAGRTEQTQKIAQILQEQYQEIMVDEYQDTNGIQEAIIRALAPQKPGKIFMVGDVKQSIYQFRLAKPQLFTDKYDHFEVEAQDGQDELIVLQNNYRSAQTVTGFTNLIFSQLMDKSLGEISYDQLAQLVSANNVYAEAQIPAPTILVYESQETASDQEVSLDFTIDSKEAGQIQIVLQKIKELVGQAEIIDRENGGQKRKIKYGDIAILASTHGDSALIAEKFQESEVPVQVDNVDNYFQTTEIKLMLAMLNIIDNPHQDIPLVAVLRSPMYGFNENELAYLRINTKQGDFYGTLTGFRNLYEAEAKGVSKLFKFKNANKDNLKFETDLYAKVVRFLDDLTTLRVQARRAEIAPLIWSIYEKTGFLDFVTGMPGGKQRQANLHALYERAQAYEQTNYRGIFRFLGFIKKLQEHDKDLAEINQEDSEDAVHFMTIHKSKGLEFPVVFVINTTKRFNQHSLTERYILDDDLGLGIQYISQKISDDGQLEFYLQQTTPVYQVIRAQNEKKMLAEEMRKLYVALTRSEQYLYLVGEYKDQATALKKWLVAKDDEALVLERTHRQASKNYLDWVGMALVRTPHFQNHVMLGQDRLADLVASEAIDLDVAQAEMIPADLQADFAVEFWTDADLAAQSVVVKEEKTPSLAEWQATLGQVVPKDNIELQAIREVLDFKYEQTAKTQTAAYQAVTDLKPFFADPDMNQMQAVDVDKLTLGIKADFQPSLQTFSQPEFMTTEEKITPAAVGTATHLVFQKLTLDKEPDLVAIEAVIKQAVADRLVTDKVAEKINRAGILAFYQSPLGRAMIANHSQVHREAPFSLLYPAGKIFADLGDDDQPLLIHGIIDGYFVDTKGKVILFDYKTDHVAGEAGLESLKQKYQGQMNLYALALESITGQKVAHRYLYAVAAQKVIEI</sequence>
<feature type="domain" description="UvrD-like helicase ATP-binding" evidence="16">
    <location>
        <begin position="6"/>
        <end position="542"/>
    </location>
</feature>
<gene>
    <name evidence="13" type="primary">addA</name>
    <name evidence="18" type="ORF">FC36_GL002010</name>
</gene>
<protein>
    <recommendedName>
        <fullName evidence="13">ATP-dependent helicase/nuclease subunit A</fullName>
        <ecNumber evidence="13">3.1.-.-</ecNumber>
        <ecNumber evidence="13">5.6.2.4</ecNumber>
    </recommendedName>
    <alternativeName>
        <fullName evidence="13">ATP-dependent helicase/nuclease AddA</fullName>
    </alternativeName>
    <alternativeName>
        <fullName evidence="13">DNA 3'-5' helicase AddA</fullName>
    </alternativeName>
</protein>
<dbReference type="PATRIC" id="fig|1423740.3.peg.2177"/>
<dbReference type="EMBL" id="AZFH01000204">
    <property type="protein sequence ID" value="KRL75909.1"/>
    <property type="molecule type" value="Genomic_DNA"/>
</dbReference>
<dbReference type="SUPFAM" id="SSF52980">
    <property type="entry name" value="Restriction endonuclease-like"/>
    <property type="match status" value="1"/>
</dbReference>
<name>A0A0R1TBT8_9LACO</name>
<dbReference type="InterPro" id="IPR011335">
    <property type="entry name" value="Restrct_endonuc-II-like"/>
</dbReference>
<comment type="caution">
    <text evidence="18">The sequence shown here is derived from an EMBL/GenBank/DDBJ whole genome shotgun (WGS) entry which is preliminary data.</text>
</comment>
<dbReference type="InterPro" id="IPR014017">
    <property type="entry name" value="DNA_helicase_UvrD-like_C"/>
</dbReference>
<evidence type="ECO:0000256" key="7">
    <source>
        <dbReference type="ARBA" id="ARBA00022840"/>
    </source>
</evidence>
<keyword evidence="15" id="KW-0175">Coiled coil</keyword>
<comment type="function">
    <text evidence="13">The heterodimer acts as both an ATP-dependent DNA helicase and an ATP-dependent, dual-direction single-stranded exonuclease. Recognizes the chi site generating a DNA molecule suitable for the initiation of homologous recombination. The AddA nuclease domain is required for chi fragment generation; this subunit has the helicase and 3' -&gt; 5' nuclease activities.</text>
</comment>
<evidence type="ECO:0000256" key="1">
    <source>
        <dbReference type="ARBA" id="ARBA00022722"/>
    </source>
</evidence>
<dbReference type="GO" id="GO:0043138">
    <property type="term" value="F:3'-5' DNA helicase activity"/>
    <property type="evidence" value="ECO:0007669"/>
    <property type="project" value="UniProtKB-UniRule"/>
</dbReference>
<dbReference type="GO" id="GO:0008408">
    <property type="term" value="F:3'-5' exonuclease activity"/>
    <property type="evidence" value="ECO:0007669"/>
    <property type="project" value="UniProtKB-UniRule"/>
</dbReference>
<dbReference type="GO" id="GO:0003690">
    <property type="term" value="F:double-stranded DNA binding"/>
    <property type="evidence" value="ECO:0007669"/>
    <property type="project" value="UniProtKB-UniRule"/>
</dbReference>
<comment type="catalytic activity">
    <reaction evidence="11 13">
        <text>Couples ATP hydrolysis with the unwinding of duplex DNA by translocating in the 3'-5' direction.</text>
        <dbReference type="EC" id="5.6.2.4"/>
    </reaction>
</comment>
<dbReference type="PANTHER" id="PTHR11070:SF48">
    <property type="entry name" value="ATP-DEPENDENT HELICASE_NUCLEASE SUBUNIT A"/>
    <property type="match status" value="1"/>
</dbReference>
<dbReference type="RefSeq" id="WP_056986978.1">
    <property type="nucleotide sequence ID" value="NZ_AZFH01000204.1"/>
</dbReference>
<dbReference type="InterPro" id="IPR014016">
    <property type="entry name" value="UvrD-like_ATP-bd"/>
</dbReference>
<proteinExistence type="inferred from homology"/>
<dbReference type="Gene3D" id="1.10.486.10">
    <property type="entry name" value="PCRA, domain 4"/>
    <property type="match status" value="1"/>
</dbReference>
<dbReference type="PROSITE" id="PS51198">
    <property type="entry name" value="UVRD_HELICASE_ATP_BIND"/>
    <property type="match status" value="1"/>
</dbReference>
<evidence type="ECO:0000256" key="5">
    <source>
        <dbReference type="ARBA" id="ARBA00022806"/>
    </source>
</evidence>
<evidence type="ECO:0000313" key="18">
    <source>
        <dbReference type="EMBL" id="KRL75909.1"/>
    </source>
</evidence>
<dbReference type="OrthoDB" id="9810135at2"/>
<evidence type="ECO:0000259" key="17">
    <source>
        <dbReference type="PROSITE" id="PS51217"/>
    </source>
</evidence>
<dbReference type="GO" id="GO:0005829">
    <property type="term" value="C:cytosol"/>
    <property type="evidence" value="ECO:0007669"/>
    <property type="project" value="TreeGrafter"/>
</dbReference>
<dbReference type="InterPro" id="IPR027417">
    <property type="entry name" value="P-loop_NTPase"/>
</dbReference>
<reference evidence="18 19" key="1">
    <citation type="journal article" date="2015" name="Genome Announc.">
        <title>Expanding the biotechnology potential of lactobacilli through comparative genomics of 213 strains and associated genera.</title>
        <authorList>
            <person name="Sun Z."/>
            <person name="Harris H.M."/>
            <person name="McCann A."/>
            <person name="Guo C."/>
            <person name="Argimon S."/>
            <person name="Zhang W."/>
            <person name="Yang X."/>
            <person name="Jeffery I.B."/>
            <person name="Cooney J.C."/>
            <person name="Kagawa T.F."/>
            <person name="Liu W."/>
            <person name="Song Y."/>
            <person name="Salvetti E."/>
            <person name="Wrobel A."/>
            <person name="Rasinkangas P."/>
            <person name="Parkhill J."/>
            <person name="Rea M.C."/>
            <person name="O'Sullivan O."/>
            <person name="Ritari J."/>
            <person name="Douillard F.P."/>
            <person name="Paul Ross R."/>
            <person name="Yang R."/>
            <person name="Briner A.E."/>
            <person name="Felis G.E."/>
            <person name="de Vos W.M."/>
            <person name="Barrangou R."/>
            <person name="Klaenhammer T.R."/>
            <person name="Caufield P.W."/>
            <person name="Cui Y."/>
            <person name="Zhang H."/>
            <person name="O'Toole P.W."/>
        </authorList>
    </citation>
    <scope>NUCLEOTIDE SEQUENCE [LARGE SCALE GENOMIC DNA]</scope>
    <source>
        <strain evidence="18 19">DSM 15833</strain>
    </source>
</reference>
<dbReference type="Pfam" id="PF13361">
    <property type="entry name" value="UvrD_C"/>
    <property type="match status" value="1"/>
</dbReference>
<dbReference type="Gene3D" id="3.40.50.300">
    <property type="entry name" value="P-loop containing nucleotide triphosphate hydrolases"/>
    <property type="match status" value="4"/>
</dbReference>
<evidence type="ECO:0000313" key="19">
    <source>
        <dbReference type="Proteomes" id="UP000051048"/>
    </source>
</evidence>
<evidence type="ECO:0000256" key="10">
    <source>
        <dbReference type="ARBA" id="ARBA00023235"/>
    </source>
</evidence>
<dbReference type="Pfam" id="PF00580">
    <property type="entry name" value="UvrD-helicase"/>
    <property type="match status" value="1"/>
</dbReference>
<evidence type="ECO:0000256" key="11">
    <source>
        <dbReference type="ARBA" id="ARBA00034617"/>
    </source>
</evidence>
<dbReference type="Gene3D" id="3.90.320.10">
    <property type="match status" value="1"/>
</dbReference>
<dbReference type="GO" id="GO:0000724">
    <property type="term" value="P:double-strand break repair via homologous recombination"/>
    <property type="evidence" value="ECO:0007669"/>
    <property type="project" value="UniProtKB-UniRule"/>
</dbReference>
<accession>A0A0R1TBT8</accession>
<dbReference type="HAMAP" id="MF_01451">
    <property type="entry name" value="AddA"/>
    <property type="match status" value="1"/>
</dbReference>
<dbReference type="EC" id="5.6.2.4" evidence="13"/>
<evidence type="ECO:0000256" key="14">
    <source>
        <dbReference type="PROSITE-ProRule" id="PRU00560"/>
    </source>
</evidence>
<dbReference type="PANTHER" id="PTHR11070">
    <property type="entry name" value="UVRD / RECB / PCRA DNA HELICASE FAMILY MEMBER"/>
    <property type="match status" value="1"/>
</dbReference>
<feature type="domain" description="UvrD-like helicase C-terminal" evidence="17">
    <location>
        <begin position="569"/>
        <end position="883"/>
    </location>
</feature>
<comment type="subunit">
    <text evidence="13">Heterodimer of AddA and AddB/RexB.</text>
</comment>
<keyword evidence="5 13" id="KW-0347">Helicase</keyword>
<evidence type="ECO:0000256" key="6">
    <source>
        <dbReference type="ARBA" id="ARBA00022839"/>
    </source>
</evidence>
<keyword evidence="8 13" id="KW-0238">DNA-binding</keyword>
<dbReference type="GO" id="GO:0033202">
    <property type="term" value="C:DNA helicase complex"/>
    <property type="evidence" value="ECO:0007669"/>
    <property type="project" value="TreeGrafter"/>
</dbReference>
<dbReference type="SUPFAM" id="SSF52540">
    <property type="entry name" value="P-loop containing nucleoside triphosphate hydrolases"/>
    <property type="match status" value="1"/>
</dbReference>
<dbReference type="EC" id="3.1.-.-" evidence="13"/>
<evidence type="ECO:0000259" key="16">
    <source>
        <dbReference type="PROSITE" id="PS51198"/>
    </source>
</evidence>
<dbReference type="Proteomes" id="UP000051048">
    <property type="component" value="Unassembled WGS sequence"/>
</dbReference>
<dbReference type="InterPro" id="IPR014152">
    <property type="entry name" value="AddA"/>
</dbReference>
<feature type="coiled-coil region" evidence="15">
    <location>
        <begin position="77"/>
        <end position="104"/>
    </location>
</feature>
<evidence type="ECO:0000256" key="9">
    <source>
        <dbReference type="ARBA" id="ARBA00023204"/>
    </source>
</evidence>
<dbReference type="NCBIfam" id="TIGR02785">
    <property type="entry name" value="addA_Gpos"/>
    <property type="match status" value="1"/>
</dbReference>
<keyword evidence="2 13" id="KW-0547">Nucleotide-binding</keyword>
<keyword evidence="4 13" id="KW-0378">Hydrolase</keyword>
<comment type="similarity">
    <text evidence="13">Belongs to the helicase family. AddA subfamily.</text>
</comment>
<dbReference type="InterPro" id="IPR000212">
    <property type="entry name" value="DNA_helicase_UvrD/REP"/>
</dbReference>
<keyword evidence="9 13" id="KW-0234">DNA repair</keyword>
<dbReference type="GO" id="GO:0016887">
    <property type="term" value="F:ATP hydrolysis activity"/>
    <property type="evidence" value="ECO:0007669"/>
    <property type="project" value="RHEA"/>
</dbReference>